<evidence type="ECO:0000256" key="4">
    <source>
        <dbReference type="ARBA" id="ARBA00022989"/>
    </source>
</evidence>
<dbReference type="InterPro" id="IPR035681">
    <property type="entry name" value="ComA-like_MBL"/>
</dbReference>
<evidence type="ECO:0000256" key="3">
    <source>
        <dbReference type="ARBA" id="ARBA00022692"/>
    </source>
</evidence>
<feature type="transmembrane region" description="Helical" evidence="6">
    <location>
        <begin position="487"/>
        <end position="505"/>
    </location>
</feature>
<evidence type="ECO:0000256" key="6">
    <source>
        <dbReference type="SAM" id="Phobius"/>
    </source>
</evidence>
<feature type="transmembrane region" description="Helical" evidence="6">
    <location>
        <begin position="263"/>
        <end position="285"/>
    </location>
</feature>
<feature type="transmembrane region" description="Helical" evidence="6">
    <location>
        <begin position="392"/>
        <end position="411"/>
    </location>
</feature>
<keyword evidence="5 6" id="KW-0472">Membrane</keyword>
<dbReference type="Pfam" id="PF03772">
    <property type="entry name" value="Competence"/>
    <property type="match status" value="1"/>
</dbReference>
<evidence type="ECO:0000256" key="5">
    <source>
        <dbReference type="ARBA" id="ARBA00023136"/>
    </source>
</evidence>
<dbReference type="RefSeq" id="WP_377386744.1">
    <property type="nucleotide sequence ID" value="NZ_JBHSAN010000006.1"/>
</dbReference>
<feature type="transmembrane region" description="Helical" evidence="6">
    <location>
        <begin position="362"/>
        <end position="380"/>
    </location>
</feature>
<proteinExistence type="predicted"/>
<accession>A0ABW5W6A4</accession>
<feature type="transmembrane region" description="Helical" evidence="6">
    <location>
        <begin position="455"/>
        <end position="475"/>
    </location>
</feature>
<evidence type="ECO:0000259" key="7">
    <source>
        <dbReference type="SMART" id="SM00849"/>
    </source>
</evidence>
<feature type="transmembrane region" description="Helical" evidence="6">
    <location>
        <begin position="72"/>
        <end position="91"/>
    </location>
</feature>
<name>A0ABW5W6A4_9PSEU</name>
<gene>
    <name evidence="8" type="ORF">ACFS2C_06275</name>
</gene>
<dbReference type="InterPro" id="IPR001279">
    <property type="entry name" value="Metallo-B-lactamas"/>
</dbReference>
<dbReference type="PANTHER" id="PTHR30619:SF1">
    <property type="entry name" value="RECOMBINATION PROTEIN 2"/>
    <property type="match status" value="1"/>
</dbReference>
<dbReference type="CDD" id="cd07731">
    <property type="entry name" value="ComA-like_MBL-fold"/>
    <property type="match status" value="1"/>
</dbReference>
<feature type="transmembrane region" description="Helical" evidence="6">
    <location>
        <begin position="417"/>
        <end position="443"/>
    </location>
</feature>
<organism evidence="8 9">
    <name type="scientific">Prauserella oleivorans</name>
    <dbReference type="NCBI Taxonomy" id="1478153"/>
    <lineage>
        <taxon>Bacteria</taxon>
        <taxon>Bacillati</taxon>
        <taxon>Actinomycetota</taxon>
        <taxon>Actinomycetes</taxon>
        <taxon>Pseudonocardiales</taxon>
        <taxon>Pseudonocardiaceae</taxon>
        <taxon>Prauserella</taxon>
    </lineage>
</organism>
<dbReference type="Pfam" id="PF00753">
    <property type="entry name" value="Lactamase_B"/>
    <property type="match status" value="1"/>
</dbReference>
<dbReference type="Gene3D" id="3.60.15.10">
    <property type="entry name" value="Ribonuclease Z/Hydroxyacylglutathione hydrolase-like"/>
    <property type="match status" value="1"/>
</dbReference>
<reference evidence="9" key="1">
    <citation type="journal article" date="2019" name="Int. J. Syst. Evol. Microbiol.">
        <title>The Global Catalogue of Microorganisms (GCM) 10K type strain sequencing project: providing services to taxonomists for standard genome sequencing and annotation.</title>
        <authorList>
            <consortium name="The Broad Institute Genomics Platform"/>
            <consortium name="The Broad Institute Genome Sequencing Center for Infectious Disease"/>
            <person name="Wu L."/>
            <person name="Ma J."/>
        </authorList>
    </citation>
    <scope>NUCLEOTIDE SEQUENCE [LARGE SCALE GENOMIC DNA]</scope>
    <source>
        <strain evidence="9">IBRC-M 10906</strain>
    </source>
</reference>
<comment type="caution">
    <text evidence="8">The sequence shown here is derived from an EMBL/GenBank/DDBJ whole genome shotgun (WGS) entry which is preliminary data.</text>
</comment>
<evidence type="ECO:0000313" key="9">
    <source>
        <dbReference type="Proteomes" id="UP001597478"/>
    </source>
</evidence>
<protein>
    <submittedName>
        <fullName evidence="8">ComEC/Rec2 family competence protein</fullName>
    </submittedName>
</protein>
<dbReference type="EMBL" id="JBHUOF010000007">
    <property type="protein sequence ID" value="MFD2798994.1"/>
    <property type="molecule type" value="Genomic_DNA"/>
</dbReference>
<feature type="transmembrane region" description="Helical" evidence="6">
    <location>
        <begin position="292"/>
        <end position="310"/>
    </location>
</feature>
<evidence type="ECO:0000313" key="8">
    <source>
        <dbReference type="EMBL" id="MFD2798994.1"/>
    </source>
</evidence>
<keyword evidence="3 6" id="KW-0812">Transmembrane</keyword>
<comment type="subcellular location">
    <subcellularLocation>
        <location evidence="1">Cell membrane</location>
        <topology evidence="1">Multi-pass membrane protein</topology>
    </subcellularLocation>
</comment>
<sequence length="799" mass="81183">MRTVGADGDGLSRHRHDLRLVPAAVTTWLAALTGLTWGWQACAVVGALGAAVALAVAWRGLREDGGAAARRLSTAGALFACGLLAVGPLSARLHTAVHDPLRDAAADGAQVTLRVEVAERPRPLRAEGYAGQQGGVRSVLVSADVIGATVRGHAVASSGRVLLIAPAADWSRVLPGQHATARGSLAPARSAELTVAVTYVRGPPAAVSVASWWQRSAESLRAALRDVAGVLGEDEAGLLPGLVVGDTSALPVRVEEEFLDAGLSHLMAVSGANVAIVCGAVLLLARGLRAGPRLSAVLAGAVLVGFVVLVGYEPSVLRAGVMGAVGLLALVLGRRRSAVPALAAAVCLLVAFDPAMATSMGFALSVVATAGLVFLAPRWTEAMARRRVPVGVAEALAVPVAAFLATAPVIAGMAGEISVVSVVANLVAAPVVAPITVLGVLAAALSLPWPAAAEVLVHVTGPGLSWLVFVAREASGVPGAVLPWPPGWWGGLLAAGVVALVVVALRYRTARVALAVALASVLVVAVPTQVVAPGWPPDGWAVVACDVGQGDGLVLSTGEEGRAVVVDTGPEPGVLDRCLDHLGIERVPLVVLSHLHADHVGGLASVFEGRAVGAVAVGAGRTPAWAWREVVEEAAAHGVPLVELHVGQRLDWPSLTLHVLGPHYVAPVQVGEEEEGTGINNTSVVLRADTPAGRVLLTGDVELTAQGDLLSSGADVRAEILKVPHHGSRFTLPRFLAAVGPRVALVSVGADNTYGHPNPTTLRTLSQGGALVARTDTSGDTAVVAGEQGPVVVRRGPGR</sequence>
<dbReference type="SUPFAM" id="SSF56281">
    <property type="entry name" value="Metallo-hydrolase/oxidoreductase"/>
    <property type="match status" value="1"/>
</dbReference>
<dbReference type="InterPro" id="IPR052159">
    <property type="entry name" value="Competence_DNA_uptake"/>
</dbReference>
<keyword evidence="9" id="KW-1185">Reference proteome</keyword>
<dbReference type="InterPro" id="IPR036866">
    <property type="entry name" value="RibonucZ/Hydroxyglut_hydro"/>
</dbReference>
<dbReference type="InterPro" id="IPR004477">
    <property type="entry name" value="ComEC_N"/>
</dbReference>
<dbReference type="NCBIfam" id="TIGR00360">
    <property type="entry name" value="ComEC_N-term"/>
    <property type="match status" value="1"/>
</dbReference>
<keyword evidence="2" id="KW-1003">Cell membrane</keyword>
<feature type="transmembrane region" description="Helical" evidence="6">
    <location>
        <begin position="512"/>
        <end position="535"/>
    </location>
</feature>
<evidence type="ECO:0000256" key="1">
    <source>
        <dbReference type="ARBA" id="ARBA00004651"/>
    </source>
</evidence>
<feature type="transmembrane region" description="Helical" evidence="6">
    <location>
        <begin position="37"/>
        <end position="60"/>
    </location>
</feature>
<feature type="domain" description="Metallo-beta-lactamase" evidence="7">
    <location>
        <begin position="549"/>
        <end position="750"/>
    </location>
</feature>
<evidence type="ECO:0000256" key="2">
    <source>
        <dbReference type="ARBA" id="ARBA00022475"/>
    </source>
</evidence>
<dbReference type="SMART" id="SM00849">
    <property type="entry name" value="Lactamase_B"/>
    <property type="match status" value="1"/>
</dbReference>
<dbReference type="Proteomes" id="UP001597478">
    <property type="component" value="Unassembled WGS sequence"/>
</dbReference>
<dbReference type="PANTHER" id="PTHR30619">
    <property type="entry name" value="DNA INTERNALIZATION/COMPETENCE PROTEIN COMEC/REC2"/>
    <property type="match status" value="1"/>
</dbReference>
<keyword evidence="4 6" id="KW-1133">Transmembrane helix</keyword>